<dbReference type="OMA" id="GLQCDKY"/>
<feature type="domain" description="Myb/SANT-like" evidence="9">
    <location>
        <begin position="968"/>
        <end position="1062"/>
    </location>
</feature>
<evidence type="ECO:0000256" key="7">
    <source>
        <dbReference type="SAM" id="MobiDB-lite"/>
    </source>
</evidence>
<dbReference type="InterPro" id="IPR024752">
    <property type="entry name" value="Myb/SANT-like_dom"/>
</dbReference>
<dbReference type="AlphaFoldDB" id="A0A1R3GTX2"/>
<feature type="domain" description="Myb/SANT-like" evidence="9">
    <location>
        <begin position="483"/>
        <end position="577"/>
    </location>
</feature>
<keyword evidence="6 8" id="KW-0472">Membrane</keyword>
<dbReference type="PANTHER" id="PTHR46929:SF28">
    <property type="entry name" value="MYB_SANT-LIKE DNA-BINDING DOMAIN PROTEIN"/>
    <property type="match status" value="1"/>
</dbReference>
<dbReference type="InterPro" id="IPR036259">
    <property type="entry name" value="MFS_trans_sf"/>
</dbReference>
<dbReference type="EMBL" id="AWWV01013425">
    <property type="protein sequence ID" value="OMO61554.1"/>
    <property type="molecule type" value="Genomic_DNA"/>
</dbReference>
<feature type="transmembrane region" description="Helical" evidence="8">
    <location>
        <begin position="303"/>
        <end position="322"/>
    </location>
</feature>
<dbReference type="Pfam" id="PF03092">
    <property type="entry name" value="BT1"/>
    <property type="match status" value="1"/>
</dbReference>
<feature type="transmembrane region" description="Helical" evidence="8">
    <location>
        <begin position="334"/>
        <end position="356"/>
    </location>
</feature>
<dbReference type="Gramene" id="OMO61554">
    <property type="protein sequence ID" value="OMO61554"/>
    <property type="gene ID" value="CCACVL1_23426"/>
</dbReference>
<evidence type="ECO:0000313" key="11">
    <source>
        <dbReference type="Proteomes" id="UP000188268"/>
    </source>
</evidence>
<dbReference type="CDD" id="cd17484">
    <property type="entry name" value="MFS_FBT"/>
    <property type="match status" value="1"/>
</dbReference>
<evidence type="ECO:0000256" key="4">
    <source>
        <dbReference type="ARBA" id="ARBA00022692"/>
    </source>
</evidence>
<name>A0A1R3GTX2_COCAP</name>
<comment type="similarity">
    <text evidence="2">Belongs to the major facilitator superfamily. Folate-biopterin transporter (TC 2.A.71) family.</text>
</comment>
<feature type="transmembrane region" description="Helical" evidence="8">
    <location>
        <begin position="214"/>
        <end position="233"/>
    </location>
</feature>
<proteinExistence type="inferred from homology"/>
<gene>
    <name evidence="10" type="ORF">CCACVL1_23426</name>
</gene>
<evidence type="ECO:0000256" key="5">
    <source>
        <dbReference type="ARBA" id="ARBA00022989"/>
    </source>
</evidence>
<accession>A0A1R3GTX2</accession>
<feature type="transmembrane region" description="Helical" evidence="8">
    <location>
        <begin position="121"/>
        <end position="138"/>
    </location>
</feature>
<dbReference type="PANTHER" id="PTHR46929">
    <property type="entry name" value="EXPRESSED PROTEIN"/>
    <property type="match status" value="1"/>
</dbReference>
<evidence type="ECO:0000256" key="8">
    <source>
        <dbReference type="SAM" id="Phobius"/>
    </source>
</evidence>
<comment type="caution">
    <text evidence="10">The sequence shown here is derived from an EMBL/GenBank/DDBJ whole genome shotgun (WGS) entry which is preliminary data.</text>
</comment>
<keyword evidence="3" id="KW-0813">Transport</keyword>
<evidence type="ECO:0000256" key="2">
    <source>
        <dbReference type="ARBA" id="ARBA00007015"/>
    </source>
</evidence>
<dbReference type="GO" id="GO:0016020">
    <property type="term" value="C:membrane"/>
    <property type="evidence" value="ECO:0007669"/>
    <property type="project" value="UniProtKB-SubCell"/>
</dbReference>
<feature type="transmembrane region" description="Helical" evidence="8">
    <location>
        <begin position="186"/>
        <end position="208"/>
    </location>
</feature>
<protein>
    <submittedName>
        <fullName evidence="10">Biopterin transport-related protein BT1</fullName>
    </submittedName>
</protein>
<dbReference type="Pfam" id="PF12776">
    <property type="entry name" value="Myb_DNA-bind_3"/>
    <property type="match status" value="4"/>
</dbReference>
<evidence type="ECO:0000259" key="9">
    <source>
        <dbReference type="Pfam" id="PF12776"/>
    </source>
</evidence>
<dbReference type="OrthoDB" id="1848055at2759"/>
<dbReference type="Proteomes" id="UP000188268">
    <property type="component" value="Unassembled WGS sequence"/>
</dbReference>
<keyword evidence="4 8" id="KW-0812">Transmembrane</keyword>
<feature type="transmembrane region" description="Helical" evidence="8">
    <location>
        <begin position="270"/>
        <end position="291"/>
    </location>
</feature>
<keyword evidence="5 8" id="KW-1133">Transmembrane helix</keyword>
<evidence type="ECO:0000256" key="3">
    <source>
        <dbReference type="ARBA" id="ARBA00022448"/>
    </source>
</evidence>
<reference evidence="10 11" key="1">
    <citation type="submission" date="2013-09" db="EMBL/GenBank/DDBJ databases">
        <title>Corchorus capsularis genome sequencing.</title>
        <authorList>
            <person name="Alam M."/>
            <person name="Haque M.S."/>
            <person name="Islam M.S."/>
            <person name="Emdad E.M."/>
            <person name="Islam M.M."/>
            <person name="Ahmed B."/>
            <person name="Halim A."/>
            <person name="Hossen Q.M.M."/>
            <person name="Hossain M.Z."/>
            <person name="Ahmed R."/>
            <person name="Khan M.M."/>
            <person name="Islam R."/>
            <person name="Rashid M.M."/>
            <person name="Khan S.A."/>
            <person name="Rahman M.S."/>
            <person name="Alam M."/>
        </authorList>
    </citation>
    <scope>NUCLEOTIDE SEQUENCE [LARGE SCALE GENOMIC DNA]</scope>
    <source>
        <strain evidence="11">cv. CVL-1</strain>
        <tissue evidence="10">Whole seedling</tissue>
    </source>
</reference>
<feature type="region of interest" description="Disordered" evidence="7">
    <location>
        <begin position="1119"/>
        <end position="1154"/>
    </location>
</feature>
<dbReference type="InterPro" id="IPR039309">
    <property type="entry name" value="BT1"/>
</dbReference>
<feature type="transmembrane region" description="Helical" evidence="8">
    <location>
        <begin position="46"/>
        <end position="67"/>
    </location>
</feature>
<dbReference type="SUPFAM" id="SSF103473">
    <property type="entry name" value="MFS general substrate transporter"/>
    <property type="match status" value="1"/>
</dbReference>
<dbReference type="Gene3D" id="1.20.1250.20">
    <property type="entry name" value="MFS general substrate transporter like domains"/>
    <property type="match status" value="1"/>
</dbReference>
<evidence type="ECO:0000313" key="10">
    <source>
        <dbReference type="EMBL" id="OMO61554.1"/>
    </source>
</evidence>
<feature type="domain" description="Myb/SANT-like" evidence="9">
    <location>
        <begin position="803"/>
        <end position="896"/>
    </location>
</feature>
<organism evidence="10 11">
    <name type="scientific">Corchorus capsularis</name>
    <name type="common">Jute</name>
    <dbReference type="NCBI Taxonomy" id="210143"/>
    <lineage>
        <taxon>Eukaryota</taxon>
        <taxon>Viridiplantae</taxon>
        <taxon>Streptophyta</taxon>
        <taxon>Embryophyta</taxon>
        <taxon>Tracheophyta</taxon>
        <taxon>Spermatophyta</taxon>
        <taxon>Magnoliopsida</taxon>
        <taxon>eudicotyledons</taxon>
        <taxon>Gunneridae</taxon>
        <taxon>Pentapetalae</taxon>
        <taxon>rosids</taxon>
        <taxon>malvids</taxon>
        <taxon>Malvales</taxon>
        <taxon>Malvaceae</taxon>
        <taxon>Grewioideae</taxon>
        <taxon>Apeibeae</taxon>
        <taxon>Corchorus</taxon>
    </lineage>
</organism>
<feature type="domain" description="Myb/SANT-like" evidence="9">
    <location>
        <begin position="647"/>
        <end position="741"/>
    </location>
</feature>
<evidence type="ECO:0000256" key="1">
    <source>
        <dbReference type="ARBA" id="ARBA00004141"/>
    </source>
</evidence>
<feature type="compositionally biased region" description="Polar residues" evidence="7">
    <location>
        <begin position="1119"/>
        <end position="1131"/>
    </location>
</feature>
<evidence type="ECO:0000256" key="6">
    <source>
        <dbReference type="ARBA" id="ARBA00023136"/>
    </source>
</evidence>
<feature type="transmembrane region" description="Helical" evidence="8">
    <location>
        <begin position="144"/>
        <end position="165"/>
    </location>
</feature>
<keyword evidence="11" id="KW-1185">Reference proteome</keyword>
<sequence length="1236" mass="140288">MMEEGNNIEACKKLAVEEEDDDEPKGLGYCFWGPILWFKMLAMQTHWSFVFGVVSVYGISQGLGGALGRVCIEYYMKDVQKVQPSESQIYTGITSIPWIVKPIWGLLTDVVPIRGYRRRPYFIFSGLLGLVSMLLISLHSKLHLVFALLALTAGSAGVAIADVTVDACVAENSRIHPSLAADMQSLCALVSAIGALLGFSISGVFVHLIGPKGVFGLLTIPAALVFSVGIVLAEPHVPNFAYKEVSQKFLDAGKAMWTTLKCPEVWRPCLYMYLSFAVSLNINEGLFYWYTDAKGGPSFSQETIGYIFSIGAVGAILGAILYQNMLKNHPFRDLLFWIQLFFGLAGMLDLMLVLRVNLKLGIPDYLFVVFGEAVSQMIARLKWMPLLVLSSKLCPSGIEGTFFALLMSIDNVGLLSSSWGGGLLLHMLNVTRTKFDNLWLAILIRNILRLSPLGAKLCNSSSGIKIKEMGSQMPATNDRTRTYWTPTMERYFIDLMLEQMHRGNRIGHTFNKQAWTDMLAVFNAKFGSQYDKDVLKNRYTNLWKQFNDVKNLLGQSGFSWDESRQMVVAEDHVWNAYIKAHPDSRPYKTKAVLNFNDLCLIYGYTTADGRYSRSSHDLDFDDEVQGVNIGDGMGNLPSTNNECPRTEWNADMDQYFIELMLDQVGRGNKVDNTFNKQAWTDMLASFNAKYGPQHGKRVLRHRYKKLWKYYSDVAVILKQDGFSWDETQLMVTADNDVWDAYIKAHPHARTYRMRTIPYYNDLVLIYGDTIDEGTHNNLPQEEARASEVKGNVTPAGDRTRTFWTPPMDRYLIDLLLDQVHRGNKLGQTFITQAWIEMVTSFNFKFGSHYDKDVLKNRYKHLRRLYNDIKILLEQSGFSWDETRDMVTAEDNVWDAYIKSHPDARSYRVKTVPSYHKLRVIFGQESFDGRYNRLAQNISSDVDVTVLMTSYDNEKNDHFPSSVHHLGLEWTATMDQFFIDLLLEQVREGNKTDRTFSEQAWGYIVNSFNENFGLQLDKNVLENQYVCLVKQYDDINDLLNHSGFVWDEAKQMVVANDDVWEVYIKENPGAISYRDKFSGSYSGLCKIFEDEFIGERSHDQVLGLETDHSAPEVVLDTAGGNLQTQSGDIHSSAQHRKRSTTATELGRASKTPKTNQEMQKMLSKMAGAVSKLASQKGNNKNYSTIETAVDALQALTDMDDELLLDACDLLEDERKAKTFLALDVTLRKKWLLRKLRS</sequence>
<comment type="subcellular location">
    <subcellularLocation>
        <location evidence="1">Membrane</location>
        <topology evidence="1">Multi-pass membrane protein</topology>
    </subcellularLocation>
</comment>